<keyword evidence="9" id="KW-1185">Reference proteome</keyword>
<gene>
    <name evidence="8" type="ORF">NLI96_g9202</name>
</gene>
<dbReference type="Proteomes" id="UP001212997">
    <property type="component" value="Unassembled WGS sequence"/>
</dbReference>
<dbReference type="EMBL" id="JANAWD010000453">
    <property type="protein sequence ID" value="KAJ3479230.1"/>
    <property type="molecule type" value="Genomic_DNA"/>
</dbReference>
<dbReference type="Gene3D" id="3.40.50.300">
    <property type="entry name" value="P-loop containing nucleotide triphosphate hydrolases"/>
    <property type="match status" value="1"/>
</dbReference>
<dbReference type="InterPro" id="IPR041569">
    <property type="entry name" value="AAA_lid_3"/>
</dbReference>
<dbReference type="InterPro" id="IPR051701">
    <property type="entry name" value="Mito_OM_Translocase_MSP1"/>
</dbReference>
<feature type="compositionally biased region" description="Basic and acidic residues" evidence="6">
    <location>
        <begin position="409"/>
        <end position="424"/>
    </location>
</feature>
<accession>A0AAD5UXL9</accession>
<protein>
    <recommendedName>
        <fullName evidence="7">AAA+ ATPase domain-containing protein</fullName>
    </recommendedName>
</protein>
<feature type="compositionally biased region" description="Polar residues" evidence="6">
    <location>
        <begin position="397"/>
        <end position="408"/>
    </location>
</feature>
<keyword evidence="4" id="KW-0067">ATP-binding</keyword>
<evidence type="ECO:0000256" key="5">
    <source>
        <dbReference type="ARBA" id="ARBA00023128"/>
    </source>
</evidence>
<feature type="compositionally biased region" description="Polar residues" evidence="6">
    <location>
        <begin position="115"/>
        <end position="124"/>
    </location>
</feature>
<feature type="compositionally biased region" description="Acidic residues" evidence="6">
    <location>
        <begin position="555"/>
        <end position="567"/>
    </location>
</feature>
<feature type="compositionally biased region" description="Basic residues" evidence="6">
    <location>
        <begin position="29"/>
        <end position="38"/>
    </location>
</feature>
<dbReference type="InterPro" id="IPR003960">
    <property type="entry name" value="ATPase_AAA_CS"/>
</dbReference>
<dbReference type="Pfam" id="PF00004">
    <property type="entry name" value="AAA"/>
    <property type="match status" value="1"/>
</dbReference>
<sequence length="1089" mass="119401">MRAHVLVRRTRPLITSPAICHRALLSSTRPHRFPRKKSPSSPAPTCITKRAASSVTAAAPPDPEEPEETNEEGLEEETKEDIEPPRRKTKYSLPDGLNILWSPDIDPNITPPPASSSTYSNSALPTPENFHEALTNLHMAFHPQSQHRGTFASGSGPLVEPSLALYCPIEGGDYIIDETVRELGRQTGAEVVVLDAVQLAAGECGLFGKAASALQLPENPLHFPSSPPSPQTSPNSLPLEEDDDYDGAPSFVPYSQFTFHVVAPTRSSRGRTLISARTKANMGMSKLKIFFDEIINISAPVEATSDVPPTRRRPRIIYIRDFPTLAASSASWYPALLASVRARRQGPLARSTSPVFNPTTIVFGITPSFVAPAPSPPPASNRSMGFMNMLMARAASMNGSDSSSTPRPNKSDYNEDEAGDKAREKRLRERLRKWEGGDISLQDDLPRLFTSSETEDASGPSGNPEVVFIGGGEGMPLMPSGPVPTLATRRAPQRGDAPDPERSSRFFRTTVIVPSVRSVILEKACRMNRRREINELTMRMGVASVGGSLDKMDSTPDDPLDNEDVSDDASSWKMWEEWGKSVEVWNNVREIADRVVGKAIACQSVVNLDNIPVEWSEVFEAWAGHRGMKDSRRLWVQQSTRRILKEEDENEEGDDIPKVDEVVERVRREAERGDLDQHEQRLMGCIVDAASMSTTFNQVHLPARTIDAIRTIVSLPLLHPSAFQLGILKEHAMTGCLLFGPPGTGKTLVVRALAKEAGCRMLAVSPSDVMDMYVGEAEKLVRSVFSLARRLAPCVVFIDEIDALFGARSSRETGGGDHAHRGVITEFMQEMDGLKSSKDDNIMVIGATNRPFDLDDAVLRRLPRRLLVDLPGEKEREAILKILLRDETLGSDVDLKKLAHNTESFSGSDLKHLCVAAALDAVKERVEVPWRSSSTNPEIQKEEVSASSDVSDNVDPPVEAPPQEQTDAAPAEETVINATESEDSTPAAADSEPTSPNTEPDLEEPPRTLYWRNFAVAMKEITPSSSEVLGSLADLRKWNEEFGEGRREKKKQVWGKGRFGFTVQALEGGESRVQPQTAASTSSTGSETR</sequence>
<feature type="region of interest" description="Disordered" evidence="6">
    <location>
        <begin position="1065"/>
        <end position="1089"/>
    </location>
</feature>
<keyword evidence="5" id="KW-0496">Mitochondrion</keyword>
<proteinExistence type="predicted"/>
<evidence type="ECO:0000256" key="2">
    <source>
        <dbReference type="ARBA" id="ARBA00022741"/>
    </source>
</evidence>
<dbReference type="GO" id="GO:0005741">
    <property type="term" value="C:mitochondrial outer membrane"/>
    <property type="evidence" value="ECO:0007669"/>
    <property type="project" value="UniProtKB-SubCell"/>
</dbReference>
<dbReference type="GO" id="GO:0016887">
    <property type="term" value="F:ATP hydrolysis activity"/>
    <property type="evidence" value="ECO:0007669"/>
    <property type="project" value="InterPro"/>
</dbReference>
<dbReference type="GO" id="GO:0005524">
    <property type="term" value="F:ATP binding"/>
    <property type="evidence" value="ECO:0007669"/>
    <property type="project" value="UniProtKB-KW"/>
</dbReference>
<feature type="region of interest" description="Disordered" evidence="6">
    <location>
        <begin position="218"/>
        <end position="244"/>
    </location>
</feature>
<dbReference type="PANTHER" id="PTHR45644">
    <property type="entry name" value="AAA ATPASE, PUTATIVE (AFU_ORTHOLOGUE AFUA_2G12920)-RELATED-RELATED"/>
    <property type="match status" value="1"/>
</dbReference>
<dbReference type="SUPFAM" id="SSF52540">
    <property type="entry name" value="P-loop containing nucleoside triphosphate hydrolases"/>
    <property type="match status" value="1"/>
</dbReference>
<feature type="region of interest" description="Disordered" evidence="6">
    <location>
        <begin position="546"/>
        <end position="568"/>
    </location>
</feature>
<dbReference type="Gene3D" id="1.10.8.60">
    <property type="match status" value="1"/>
</dbReference>
<dbReference type="InterPro" id="IPR003959">
    <property type="entry name" value="ATPase_AAA_core"/>
</dbReference>
<comment type="caution">
    <text evidence="8">The sequence shown here is derived from an EMBL/GenBank/DDBJ whole genome shotgun (WGS) entry which is preliminary data.</text>
</comment>
<feature type="region of interest" description="Disordered" evidence="6">
    <location>
        <begin position="396"/>
        <end position="424"/>
    </location>
</feature>
<dbReference type="PANTHER" id="PTHR45644:SF56">
    <property type="entry name" value="AAA ATPASE, PUTATIVE (AFU_ORTHOLOGUE AFUA_2G12920)-RELATED"/>
    <property type="match status" value="1"/>
</dbReference>
<evidence type="ECO:0000256" key="1">
    <source>
        <dbReference type="ARBA" id="ARBA00004572"/>
    </source>
</evidence>
<dbReference type="PROSITE" id="PS00674">
    <property type="entry name" value="AAA"/>
    <property type="match status" value="1"/>
</dbReference>
<name>A0AAD5UXL9_9APHY</name>
<feature type="domain" description="AAA+ ATPase" evidence="7">
    <location>
        <begin position="732"/>
        <end position="872"/>
    </location>
</feature>
<keyword evidence="3" id="KW-1000">Mitochondrion outer membrane</keyword>
<keyword evidence="3" id="KW-0472">Membrane</keyword>
<dbReference type="SMART" id="SM00382">
    <property type="entry name" value="AAA"/>
    <property type="match status" value="1"/>
</dbReference>
<feature type="region of interest" description="Disordered" evidence="6">
    <location>
        <begin position="25"/>
        <end position="124"/>
    </location>
</feature>
<feature type="compositionally biased region" description="Acidic residues" evidence="6">
    <location>
        <begin position="62"/>
        <end position="80"/>
    </location>
</feature>
<evidence type="ECO:0000256" key="6">
    <source>
        <dbReference type="SAM" id="MobiDB-lite"/>
    </source>
</evidence>
<feature type="region of interest" description="Disordered" evidence="6">
    <location>
        <begin position="928"/>
        <end position="1008"/>
    </location>
</feature>
<dbReference type="InterPro" id="IPR003593">
    <property type="entry name" value="AAA+_ATPase"/>
</dbReference>
<feature type="compositionally biased region" description="Low complexity" evidence="6">
    <location>
        <begin position="1077"/>
        <end position="1089"/>
    </location>
</feature>
<reference evidence="8" key="1">
    <citation type="submission" date="2022-07" db="EMBL/GenBank/DDBJ databases">
        <title>Genome Sequence of Physisporinus lineatus.</title>
        <authorList>
            <person name="Buettner E."/>
        </authorList>
    </citation>
    <scope>NUCLEOTIDE SEQUENCE</scope>
    <source>
        <strain evidence="8">VT162</strain>
    </source>
</reference>
<evidence type="ECO:0000256" key="3">
    <source>
        <dbReference type="ARBA" id="ARBA00022787"/>
    </source>
</evidence>
<dbReference type="Pfam" id="PF17862">
    <property type="entry name" value="AAA_lid_3"/>
    <property type="match status" value="1"/>
</dbReference>
<feature type="compositionally biased region" description="Low complexity" evidence="6">
    <location>
        <begin position="945"/>
        <end position="957"/>
    </location>
</feature>
<organism evidence="8 9">
    <name type="scientific">Meripilus lineatus</name>
    <dbReference type="NCBI Taxonomy" id="2056292"/>
    <lineage>
        <taxon>Eukaryota</taxon>
        <taxon>Fungi</taxon>
        <taxon>Dikarya</taxon>
        <taxon>Basidiomycota</taxon>
        <taxon>Agaricomycotina</taxon>
        <taxon>Agaricomycetes</taxon>
        <taxon>Polyporales</taxon>
        <taxon>Meripilaceae</taxon>
        <taxon>Meripilus</taxon>
    </lineage>
</organism>
<comment type="subcellular location">
    <subcellularLocation>
        <location evidence="1">Mitochondrion outer membrane</location>
        <topology evidence="1">Single-pass membrane protein</topology>
    </subcellularLocation>
</comment>
<dbReference type="AlphaFoldDB" id="A0AAD5UXL9"/>
<evidence type="ECO:0000259" key="7">
    <source>
        <dbReference type="SMART" id="SM00382"/>
    </source>
</evidence>
<evidence type="ECO:0000313" key="9">
    <source>
        <dbReference type="Proteomes" id="UP001212997"/>
    </source>
</evidence>
<evidence type="ECO:0000313" key="8">
    <source>
        <dbReference type="EMBL" id="KAJ3479230.1"/>
    </source>
</evidence>
<keyword evidence="2" id="KW-0547">Nucleotide-binding</keyword>
<dbReference type="InterPro" id="IPR027417">
    <property type="entry name" value="P-loop_NTPase"/>
</dbReference>
<evidence type="ECO:0000256" key="4">
    <source>
        <dbReference type="ARBA" id="ARBA00022840"/>
    </source>
</evidence>